<feature type="domain" description="DUF6606" evidence="11">
    <location>
        <begin position="10"/>
        <end position="281"/>
    </location>
</feature>
<dbReference type="InterPro" id="IPR046541">
    <property type="entry name" value="DUF6606"/>
</dbReference>
<dbReference type="STRING" id="1450535.A0A317VN02"/>
<dbReference type="InterPro" id="IPR022105">
    <property type="entry name" value="DUF3645"/>
</dbReference>
<reference evidence="12 13" key="1">
    <citation type="submission" date="2016-12" db="EMBL/GenBank/DDBJ databases">
        <title>The genomes of Aspergillus section Nigri reveals drivers in fungal speciation.</title>
        <authorList>
            <consortium name="DOE Joint Genome Institute"/>
            <person name="Vesth T.C."/>
            <person name="Nybo J."/>
            <person name="Theobald S."/>
            <person name="Brandl J."/>
            <person name="Frisvad J.C."/>
            <person name="Nielsen K.F."/>
            <person name="Lyhne E.K."/>
            <person name="Kogle M.E."/>
            <person name="Kuo A."/>
            <person name="Riley R."/>
            <person name="Clum A."/>
            <person name="Nolan M."/>
            <person name="Lipzen A."/>
            <person name="Salamov A."/>
            <person name="Henrissat B."/>
            <person name="Wiebenga A."/>
            <person name="De Vries R.P."/>
            <person name="Grigoriev I.V."/>
            <person name="Mortensen U.H."/>
            <person name="Andersen M.R."/>
            <person name="Baker S.E."/>
        </authorList>
    </citation>
    <scope>NUCLEOTIDE SEQUENCE [LARGE SCALE GENOMIC DNA]</scope>
    <source>
        <strain evidence="12 13">CBS 115572</strain>
    </source>
</reference>
<evidence type="ECO:0000259" key="9">
    <source>
        <dbReference type="Pfam" id="PF12340"/>
    </source>
</evidence>
<evidence type="ECO:0000259" key="11">
    <source>
        <dbReference type="Pfam" id="PF20255"/>
    </source>
</evidence>
<gene>
    <name evidence="12" type="ORF">BO94DRAFT_578003</name>
</gene>
<dbReference type="GO" id="GO:0004843">
    <property type="term" value="F:cysteine-type deubiquitinase activity"/>
    <property type="evidence" value="ECO:0007669"/>
    <property type="project" value="UniProtKB-EC"/>
</dbReference>
<dbReference type="Pfam" id="PF12340">
    <property type="entry name" value="DUF3638"/>
    <property type="match status" value="1"/>
</dbReference>
<dbReference type="Proteomes" id="UP000246702">
    <property type="component" value="Unassembled WGS sequence"/>
</dbReference>
<feature type="domain" description="DUF3638" evidence="9">
    <location>
        <begin position="1987"/>
        <end position="2210"/>
    </location>
</feature>
<dbReference type="SUPFAM" id="SSF52540">
    <property type="entry name" value="P-loop containing nucleoside triphosphate hydrolases"/>
    <property type="match status" value="1"/>
</dbReference>
<protein>
    <recommendedName>
        <fullName evidence="2">ubiquitinyl hydrolase 1</fullName>
        <ecNumber evidence="2">3.4.19.12</ecNumber>
    </recommendedName>
</protein>
<accession>A0A317VN02</accession>
<evidence type="ECO:0000256" key="1">
    <source>
        <dbReference type="ARBA" id="ARBA00000707"/>
    </source>
</evidence>
<keyword evidence="8" id="KW-1133">Transmembrane helix</keyword>
<keyword evidence="5" id="KW-0378">Hydrolase</keyword>
<feature type="coiled-coil region" evidence="7">
    <location>
        <begin position="569"/>
        <end position="604"/>
    </location>
</feature>
<evidence type="ECO:0000256" key="5">
    <source>
        <dbReference type="ARBA" id="ARBA00022801"/>
    </source>
</evidence>
<dbReference type="Pfam" id="PF20255">
    <property type="entry name" value="DUF6606"/>
    <property type="match status" value="1"/>
</dbReference>
<keyword evidence="7" id="KW-0175">Coiled coil</keyword>
<keyword evidence="3" id="KW-0645">Protease</keyword>
<dbReference type="PANTHER" id="PTHR13367:SF33">
    <property type="entry name" value="P-LOOP CONTAINING NUCLEOSIDE TRIPHOSPHATE HYDROLASE PROTEIN"/>
    <property type="match status" value="1"/>
</dbReference>
<dbReference type="GeneID" id="37117342"/>
<evidence type="ECO:0000256" key="7">
    <source>
        <dbReference type="SAM" id="Coils"/>
    </source>
</evidence>
<evidence type="ECO:0000256" key="4">
    <source>
        <dbReference type="ARBA" id="ARBA00022786"/>
    </source>
</evidence>
<proteinExistence type="predicted"/>
<comment type="caution">
    <text evidence="12">The sequence shown here is derived from an EMBL/GenBank/DDBJ whole genome shotgun (WGS) entry which is preliminary data.</text>
</comment>
<name>A0A317VN02_9EURO</name>
<dbReference type="Pfam" id="PF12359">
    <property type="entry name" value="DUF3645"/>
    <property type="match status" value="1"/>
</dbReference>
<organism evidence="12 13">
    <name type="scientific">Aspergillus sclerotioniger CBS 115572</name>
    <dbReference type="NCBI Taxonomy" id="1450535"/>
    <lineage>
        <taxon>Eukaryota</taxon>
        <taxon>Fungi</taxon>
        <taxon>Dikarya</taxon>
        <taxon>Ascomycota</taxon>
        <taxon>Pezizomycotina</taxon>
        <taxon>Eurotiomycetes</taxon>
        <taxon>Eurotiomycetidae</taxon>
        <taxon>Eurotiales</taxon>
        <taxon>Aspergillaceae</taxon>
        <taxon>Aspergillus</taxon>
        <taxon>Aspergillus subgen. Circumdati</taxon>
    </lineage>
</organism>
<dbReference type="InterPro" id="IPR027417">
    <property type="entry name" value="P-loop_NTPase"/>
</dbReference>
<dbReference type="InterPro" id="IPR051346">
    <property type="entry name" value="OTU_Deubiquitinase"/>
</dbReference>
<keyword evidence="4" id="KW-0833">Ubl conjugation pathway</keyword>
<feature type="domain" description="DUF3645" evidence="10">
    <location>
        <begin position="2327"/>
        <end position="2359"/>
    </location>
</feature>
<evidence type="ECO:0000256" key="8">
    <source>
        <dbReference type="SAM" id="Phobius"/>
    </source>
</evidence>
<dbReference type="Gene3D" id="3.40.50.300">
    <property type="entry name" value="P-loop containing nucleotide triphosphate hydrolases"/>
    <property type="match status" value="1"/>
</dbReference>
<keyword evidence="8" id="KW-0812">Transmembrane</keyword>
<keyword evidence="6" id="KW-0788">Thiol protease</keyword>
<dbReference type="EMBL" id="MSFK01000029">
    <property type="protein sequence ID" value="PWY75305.1"/>
    <property type="molecule type" value="Genomic_DNA"/>
</dbReference>
<dbReference type="EC" id="3.4.19.12" evidence="2"/>
<keyword evidence="8" id="KW-0472">Membrane</keyword>
<evidence type="ECO:0000313" key="13">
    <source>
        <dbReference type="Proteomes" id="UP000246702"/>
    </source>
</evidence>
<dbReference type="GO" id="GO:0006508">
    <property type="term" value="P:proteolysis"/>
    <property type="evidence" value="ECO:0007669"/>
    <property type="project" value="UniProtKB-KW"/>
</dbReference>
<evidence type="ECO:0000313" key="12">
    <source>
        <dbReference type="EMBL" id="PWY75305.1"/>
    </source>
</evidence>
<dbReference type="InterPro" id="IPR022099">
    <property type="entry name" value="DUF3638"/>
</dbReference>
<evidence type="ECO:0000259" key="10">
    <source>
        <dbReference type="Pfam" id="PF12359"/>
    </source>
</evidence>
<comment type="catalytic activity">
    <reaction evidence="1">
        <text>Thiol-dependent hydrolysis of ester, thioester, amide, peptide and isopeptide bonds formed by the C-terminal Gly of ubiquitin (a 76-residue protein attached to proteins as an intracellular targeting signal).</text>
        <dbReference type="EC" id="3.4.19.12"/>
    </reaction>
</comment>
<evidence type="ECO:0000256" key="6">
    <source>
        <dbReference type="ARBA" id="ARBA00022807"/>
    </source>
</evidence>
<keyword evidence="13" id="KW-1185">Reference proteome</keyword>
<sequence>MRPPGLTKRVFEHAALPPQLPGSHDETIAEVEASLIVRMLNATDTMRDFEPDSNLWDNLKRSLNACKHIHVNGSIDKAQLIQSLQEISPENMVILHIREQNAGLLIRQELSNDEQSVVFEAFEASPRSENVLASQNALLCDFPDAAAAMPLSRFQKDSFIESLASFLVQASGEFIEHFAPRAKKAGASVVETRNTVDPALIREMLITLVEGVGEPLSPPILQKRVRDEVNWKRSEKPWRRSPFWLVLRVCIQRHLTLGCSPSEGRIRYKLLQCLFHAQLLHDAVDDLSIESCHFMRAKICRRLAKLESEFEGVPSFLSTNYRNLFDMVGCFCEEEIRKASSHMERTWDTFKKSTIRQIPELPCHASEGDLRLTLPNSLPYLQSVLSSHAKHIAGQGNPKSRKNPFYDTMATAAISHAQVFAQKHFDLAECEMGLETLANSTPVSCAENCIRLGRSILAYIDKDPLCAYFHTIEQRSLMVLSVFEAWVGMDMSALARFPLLKDYHSGFRPEILDVLHISRLRDMERLQKVQRYLDTRQNQCRLIAKTIFSDPCKECFAVHFFDTEDGIPLQKLKCDIERASDIAKKAKERELRKLNARHGEVDKEMAALTCCSRPRRLCKTCDCRYCVLKRERKKLRITIHEDYLPRSDSEYHDAQQKAILLELAMPESLAVYRDVTWKIASLLGTDPRNSSSRDSPKAKLKDYQQLWSYRKSGISMALSLASTTKSFRVAHYKKVKIPTSESQVLLPLGLNFTYYDCGQERWCRELPGRYRWRTYLDWTSPAEFGADANGPTSYEILSSQTRCPPRLTVHEFMAYQNLLAGHHRRWPSILRELGSSNLNFNLEETMHIMNYLSLHSGPRDTELDERINHVLLRDPHLGNRLLLHVEEHLDSISRNWRETYHMELLVTIILRVLSVKEQLSKHTARRLLKKARSITLHWLRMIRHEIHTSTPDACDEKLTLYALVGSLACKRMCFPDDLEDTIDHGESFTAYIEASIMLQDNLPSDKSSLPSVLQGMLVRDLNRSFGLRKVLRSAIVTSPSGLEAAINNVWPQDAGCPREYGAWTSLTHIHDQWIVSRVAPTKHTDAQVVHYNILQGYLLINNKPLGKLPNELQDAPIVRQLFGNQSFFAYPSALPAMTYRLRSLYNGHEIHLGMRMNKIIIRARTRDAVLEFVDKNVFVKDGAFDVPAPLVEDCVHWLNLTTQQLEFRGKPQIWIPNRPGNWILDVAQRRATRRTVALVDPFGPLSVKVMKIFRDFEEAKHITVFQPSSHRITVELKRMNLSFTVNQKGRLFSKELRCEVSLDQDAGTWYGLESMLILQDVHNPSLRSIVVPLGLVKSQRNGPHVSIQVVGPDGTYGRFLIDDVVGRVQCAPEPLLMFTKALLHAYTSFVLPDPLTRRTGTEEALALLSSGTLLPWAALRGPQLELLLAIAHLSPGRVYYPDHLKCQQMVHWNRDLTTTIQDDNLQDAVGKVFNRLKRLGIFNSEPYQPPKLDVMDVHLRARASIRRQCYARQFTESEHRSNPPDDKYTWSPAREGKATENVFEVVHLLDKQPSFIHTTPSIASLLEVPIIQGYNKPFNQTMLTELLRTDVAQEWGPLIHSFCRPRAPYMTIDRITFMCGVMAFGSVDMEILRSVVALALDDHFPLLPVPEHQCYSDFRQHEEPRIEEVATIIRNSQTPSIASQIGGSAEEVDTAIIEDLAKHIVAQWPCTDPSLDGLGSLPDAFRAVKLVRSEWSRLVRNGDLSRHLASVQTLLDGRWAKSNPERLSSIRTEKRWIGKPSGFYHGPSLSQNLMRKAATGFSLQCDRKYPNPLPGRMASSSPGNETRTMTTHLPDHEELKTILGHMTASPSAIRREYAEDLLGSLEALRTHEQNRSHNFVPTDVQRNVDIERASVDEHYHAICDFLAANDTQFKWLHLGQLWPCLSPATLLPNIRSTSSIRFGQGMREAIVGYGIQITHLQRLLRMADARKKEDARRFKQEEQNRGHGNWSPEKHTDWLLFEIDANILIRDEQISVAQVTISPASQSNSVLQMSMGKGKTSVILPIVACSVANGKALARLVVPRALLLQTAQILQARLGGLVGREIYHLPFSRKTRLDETTIQTYWHLHRDCRDQRSIIITQPDHILSFKLSGQQALADNQLEAARGMISVQSWLDRYSRNIVDECDFTLAVKTQLIYPSGTQLAVDGHPYRWKVPQAILGSLQAYLRELQDSFPQSIEAFSRPSGGFPFVYILRPDAQDALHERLVAEVCDGGMNFLPAIHGESRDAVKEFLLQGVVSKGTADVAYQAFQSQPSSIHLLHIVRGLLVHGILFLCLRKRWNVQYGLHPTRDPIAVPYHGKGIPSDQAEWGHPDVAIVLTCLAFYYTGLTVDQVRQALRRVLQSDDPSSAYARWTHRSTSLPKPLRQWNLINADDDAQLRQMWSHLRYELVVINDYLNDFVFPVHARQFQHKLQASGWDIPRLALNRLDPTLTTGFSGTNDNKKMLPLSVKQRDLPELSHTNAEVLSYLLQARNRSYFVAADSRLKRLSEREFLQRLKALRIRILIDAGAHILELDNEGLVRQWLSVDYEAPAAVYFNIENRASVIYRNGKQVPLLASPYAENLSDCLVYFDEAHTRGTDLKLPVSARGALTLSLAQTKDHTVQAAMRLRQLGDSQSVIFVGSPEVHQSILDHTQKTVQEKVDSSDVISWLLEQTCKTNEELQPLYLAQGFDFCRREQASVSHPLHPTSGKQKTAYLKALLQTERQTLDQLYGPVHDQQSTSNGFEGTGLLQEFWEELTRQRQAQTRQVLNTTSAFEEVEQERELAVQVEEIRQRQEPIDLPTYTFPGLNSDLLFFATTGFLRGDDWYKPLLNALWNTEVGRSNGINIRDTNVLLSKEFTKTVRVGPSPDFWHLDFLRPVHWILWSPQAGKAVVIIPEEAEVLIPILRNANPGISYLIVYAAPITKEMLHFDSFRYYTIPKLETDMPPSVRMDLGILAGRLYFKFEDYSGILESVRPRHKVPSEESQSSGTGQLVKAPIKFLEEWFALTRKGQDFTYTPMGYVCQGRKLSSDHPFFMPSNTLGHAHHDGMSTRTPPGSDSVSYQKAFRMLWHLVWALFWFAVVLFVL</sequence>
<feature type="transmembrane region" description="Helical" evidence="8">
    <location>
        <begin position="3088"/>
        <end position="3105"/>
    </location>
</feature>
<dbReference type="PANTHER" id="PTHR13367">
    <property type="entry name" value="UBIQUITIN THIOESTERASE"/>
    <property type="match status" value="1"/>
</dbReference>
<dbReference type="OrthoDB" id="3182339at2759"/>
<evidence type="ECO:0000256" key="2">
    <source>
        <dbReference type="ARBA" id="ARBA00012759"/>
    </source>
</evidence>
<evidence type="ECO:0000256" key="3">
    <source>
        <dbReference type="ARBA" id="ARBA00022670"/>
    </source>
</evidence>
<dbReference type="RefSeq" id="XP_025463932.1">
    <property type="nucleotide sequence ID" value="XM_025615199.1"/>
</dbReference>